<reference evidence="2" key="1">
    <citation type="journal article" date="2023" name="Mol. Phylogenet. Evol.">
        <title>Genome-scale phylogeny and comparative genomics of the fungal order Sordariales.</title>
        <authorList>
            <person name="Hensen N."/>
            <person name="Bonometti L."/>
            <person name="Westerberg I."/>
            <person name="Brannstrom I.O."/>
            <person name="Guillou S."/>
            <person name="Cros-Aarteil S."/>
            <person name="Calhoun S."/>
            <person name="Haridas S."/>
            <person name="Kuo A."/>
            <person name="Mondo S."/>
            <person name="Pangilinan J."/>
            <person name="Riley R."/>
            <person name="LaButti K."/>
            <person name="Andreopoulos B."/>
            <person name="Lipzen A."/>
            <person name="Chen C."/>
            <person name="Yan M."/>
            <person name="Daum C."/>
            <person name="Ng V."/>
            <person name="Clum A."/>
            <person name="Steindorff A."/>
            <person name="Ohm R.A."/>
            <person name="Martin F."/>
            <person name="Silar P."/>
            <person name="Natvig D.O."/>
            <person name="Lalanne C."/>
            <person name="Gautier V."/>
            <person name="Ament-Velasquez S.L."/>
            <person name="Kruys A."/>
            <person name="Hutchinson M.I."/>
            <person name="Powell A.J."/>
            <person name="Barry K."/>
            <person name="Miller A.N."/>
            <person name="Grigoriev I.V."/>
            <person name="Debuchy R."/>
            <person name="Gladieux P."/>
            <person name="Hiltunen Thoren M."/>
            <person name="Johannesson H."/>
        </authorList>
    </citation>
    <scope>NUCLEOTIDE SEQUENCE</scope>
    <source>
        <strain evidence="2">CBS 958.72</strain>
    </source>
</reference>
<feature type="region of interest" description="Disordered" evidence="1">
    <location>
        <begin position="282"/>
        <end position="332"/>
    </location>
</feature>
<accession>A0AAE0K0A6</accession>
<name>A0AAE0K0A6_9PEZI</name>
<feature type="compositionally biased region" description="Low complexity" evidence="1">
    <location>
        <begin position="45"/>
        <end position="55"/>
    </location>
</feature>
<proteinExistence type="predicted"/>
<organism evidence="2 3">
    <name type="scientific">Lasiosphaeria ovina</name>
    <dbReference type="NCBI Taxonomy" id="92902"/>
    <lineage>
        <taxon>Eukaryota</taxon>
        <taxon>Fungi</taxon>
        <taxon>Dikarya</taxon>
        <taxon>Ascomycota</taxon>
        <taxon>Pezizomycotina</taxon>
        <taxon>Sordariomycetes</taxon>
        <taxon>Sordariomycetidae</taxon>
        <taxon>Sordariales</taxon>
        <taxon>Lasiosphaeriaceae</taxon>
        <taxon>Lasiosphaeria</taxon>
    </lineage>
</organism>
<feature type="region of interest" description="Disordered" evidence="1">
    <location>
        <begin position="174"/>
        <end position="230"/>
    </location>
</feature>
<feature type="compositionally biased region" description="Acidic residues" evidence="1">
    <location>
        <begin position="204"/>
        <end position="218"/>
    </location>
</feature>
<evidence type="ECO:0000313" key="3">
    <source>
        <dbReference type="Proteomes" id="UP001287356"/>
    </source>
</evidence>
<evidence type="ECO:0000256" key="1">
    <source>
        <dbReference type="SAM" id="MobiDB-lite"/>
    </source>
</evidence>
<feature type="compositionally biased region" description="Basic residues" evidence="1">
    <location>
        <begin position="56"/>
        <end position="70"/>
    </location>
</feature>
<dbReference type="EMBL" id="JAULSN010000007">
    <property type="protein sequence ID" value="KAK3366961.1"/>
    <property type="molecule type" value="Genomic_DNA"/>
</dbReference>
<gene>
    <name evidence="2" type="ORF">B0T24DRAFT_709435</name>
</gene>
<reference evidence="2" key="2">
    <citation type="submission" date="2023-06" db="EMBL/GenBank/DDBJ databases">
        <authorList>
            <consortium name="Lawrence Berkeley National Laboratory"/>
            <person name="Haridas S."/>
            <person name="Hensen N."/>
            <person name="Bonometti L."/>
            <person name="Westerberg I."/>
            <person name="Brannstrom I.O."/>
            <person name="Guillou S."/>
            <person name="Cros-Aarteil S."/>
            <person name="Calhoun S."/>
            <person name="Kuo A."/>
            <person name="Mondo S."/>
            <person name="Pangilinan J."/>
            <person name="Riley R."/>
            <person name="Labutti K."/>
            <person name="Andreopoulos B."/>
            <person name="Lipzen A."/>
            <person name="Chen C."/>
            <person name="Yanf M."/>
            <person name="Daum C."/>
            <person name="Ng V."/>
            <person name="Clum A."/>
            <person name="Steindorff A."/>
            <person name="Ohm R."/>
            <person name="Martin F."/>
            <person name="Silar P."/>
            <person name="Natvig D."/>
            <person name="Lalanne C."/>
            <person name="Gautier V."/>
            <person name="Ament-Velasquez S.L."/>
            <person name="Kruys A."/>
            <person name="Hutchinson M.I."/>
            <person name="Powell A.J."/>
            <person name="Barry K."/>
            <person name="Miller A.N."/>
            <person name="Grigoriev I.V."/>
            <person name="Debuchy R."/>
            <person name="Gladieux P."/>
            <person name="Thoren M.H."/>
            <person name="Johannesson H."/>
        </authorList>
    </citation>
    <scope>NUCLEOTIDE SEQUENCE</scope>
    <source>
        <strain evidence="2">CBS 958.72</strain>
    </source>
</reference>
<feature type="region of interest" description="Disordered" evidence="1">
    <location>
        <begin position="245"/>
        <end position="267"/>
    </location>
</feature>
<evidence type="ECO:0000313" key="2">
    <source>
        <dbReference type="EMBL" id="KAK3366961.1"/>
    </source>
</evidence>
<comment type="caution">
    <text evidence="2">The sequence shown here is derived from an EMBL/GenBank/DDBJ whole genome shotgun (WGS) entry which is preliminary data.</text>
</comment>
<sequence length="332" mass="36072">MLRPCRNLVASLLYPPLARKKDTVTVTMTATDRQARKMIHLPPAQDQAAASPSAHTHTHTHTHTHAHTHTGGRPFTTLLQTIPDTIQGIALLVCKAPGGLFRISQPFPVYLDCIIPSLPHIFALFSQLSTRSKAAMSLFANSLSVQEHPQLVALSSIVLVLWAAVYFTGTRNRRPSLTDHEHQSSPPQPHAALHPQREKSDEKGGEEEKEECENEPALEEGNNLPPPPPPVVIIPWRASFGLGIPPPTHGLAPPSGSAEARKGSACTQHWSDDSALLFPLHHHHQQQHQQRDAGSESAAALAGIGGQFPPRGDDDEGEGKLGDDIRRWSLCG</sequence>
<keyword evidence="3" id="KW-1185">Reference proteome</keyword>
<protein>
    <submittedName>
        <fullName evidence="2">Uncharacterized protein</fullName>
    </submittedName>
</protein>
<dbReference type="AlphaFoldDB" id="A0AAE0K0A6"/>
<dbReference type="Proteomes" id="UP001287356">
    <property type="component" value="Unassembled WGS sequence"/>
</dbReference>
<feature type="region of interest" description="Disordered" evidence="1">
    <location>
        <begin position="45"/>
        <end position="74"/>
    </location>
</feature>
<feature type="compositionally biased region" description="Basic and acidic residues" evidence="1">
    <location>
        <begin position="318"/>
        <end position="332"/>
    </location>
</feature>